<keyword evidence="1" id="KW-0812">Transmembrane</keyword>
<gene>
    <name evidence="2" type="ORF">S06H3_25303</name>
</gene>
<feature type="transmembrane region" description="Helical" evidence="1">
    <location>
        <begin position="12"/>
        <end position="36"/>
    </location>
</feature>
<accession>X1NPG4</accession>
<feature type="non-terminal residue" evidence="2">
    <location>
        <position position="84"/>
    </location>
</feature>
<comment type="caution">
    <text evidence="2">The sequence shown here is derived from an EMBL/GenBank/DDBJ whole genome shotgun (WGS) entry which is preliminary data.</text>
</comment>
<feature type="transmembrane region" description="Helical" evidence="1">
    <location>
        <begin position="48"/>
        <end position="67"/>
    </location>
</feature>
<name>X1NPG4_9ZZZZ</name>
<organism evidence="2">
    <name type="scientific">marine sediment metagenome</name>
    <dbReference type="NCBI Taxonomy" id="412755"/>
    <lineage>
        <taxon>unclassified sequences</taxon>
        <taxon>metagenomes</taxon>
        <taxon>ecological metagenomes</taxon>
    </lineage>
</organism>
<sequence length="84" mass="9916">MNEPEKIIKAVIFPLIIIVITLGIGKIVSGFYYAYYRYASPFDFGHTWYIWVISLYVIYKIELKLFYKPKMIVIKKIIISNSCI</sequence>
<dbReference type="EMBL" id="BARV01014561">
    <property type="protein sequence ID" value="GAI20554.1"/>
    <property type="molecule type" value="Genomic_DNA"/>
</dbReference>
<evidence type="ECO:0000313" key="2">
    <source>
        <dbReference type="EMBL" id="GAI20554.1"/>
    </source>
</evidence>
<evidence type="ECO:0000256" key="1">
    <source>
        <dbReference type="SAM" id="Phobius"/>
    </source>
</evidence>
<keyword evidence="1" id="KW-1133">Transmembrane helix</keyword>
<proteinExistence type="predicted"/>
<protein>
    <submittedName>
        <fullName evidence="2">Uncharacterized protein</fullName>
    </submittedName>
</protein>
<reference evidence="2" key="1">
    <citation type="journal article" date="2014" name="Front. Microbiol.">
        <title>High frequency of phylogenetically diverse reductive dehalogenase-homologous genes in deep subseafloor sedimentary metagenomes.</title>
        <authorList>
            <person name="Kawai M."/>
            <person name="Futagami T."/>
            <person name="Toyoda A."/>
            <person name="Takaki Y."/>
            <person name="Nishi S."/>
            <person name="Hori S."/>
            <person name="Arai W."/>
            <person name="Tsubouchi T."/>
            <person name="Morono Y."/>
            <person name="Uchiyama I."/>
            <person name="Ito T."/>
            <person name="Fujiyama A."/>
            <person name="Inagaki F."/>
            <person name="Takami H."/>
        </authorList>
    </citation>
    <scope>NUCLEOTIDE SEQUENCE</scope>
    <source>
        <strain evidence="2">Expedition CK06-06</strain>
    </source>
</reference>
<keyword evidence="1" id="KW-0472">Membrane</keyword>
<dbReference type="AlphaFoldDB" id="X1NPG4"/>